<proteinExistence type="inferred from homology"/>
<dbReference type="GO" id="GO:0004838">
    <property type="term" value="F:L-tyrosine-2-oxoglutarate transaminase activity"/>
    <property type="evidence" value="ECO:0007669"/>
    <property type="project" value="TreeGrafter"/>
</dbReference>
<evidence type="ECO:0000256" key="3">
    <source>
        <dbReference type="ARBA" id="ARBA00022576"/>
    </source>
</evidence>
<sequence length="255" mass="28654">MASLIDDRTRLIVVINPSNPCGSVYTKEQLEAILDVAERYQVPVLSDEVYAHVTFGERPFYSMGSLTKNVPVLTVGGIAKRFLVPGWRLGWVVIHDRNQSFGEEIRAGLRRLSQRVLGPCSPLQAALPTILSECKPQFFESSLALMKNISDIFYDNLSCIPELYPVKSYGAMYMLIGIKVEKLYGIENDVEFTQLLMSEQSVFCLPAKCFQYPNFIRVVLTCPEEIAREACVRIAQFCKDHRKSALTNGHVNGGH</sequence>
<dbReference type="InterPro" id="IPR015424">
    <property type="entry name" value="PyrdxlP-dep_Trfase"/>
</dbReference>
<dbReference type="Proteomes" id="UP001152795">
    <property type="component" value="Unassembled WGS sequence"/>
</dbReference>
<evidence type="ECO:0000259" key="6">
    <source>
        <dbReference type="Pfam" id="PF00155"/>
    </source>
</evidence>
<feature type="domain" description="Aminotransferase class I/classII large" evidence="6">
    <location>
        <begin position="4"/>
        <end position="234"/>
    </location>
</feature>
<keyword evidence="5" id="KW-0663">Pyridoxal phosphate</keyword>
<dbReference type="InterPro" id="IPR004839">
    <property type="entry name" value="Aminotransferase_I/II_large"/>
</dbReference>
<evidence type="ECO:0000313" key="7">
    <source>
        <dbReference type="EMBL" id="CAB3999166.1"/>
    </source>
</evidence>
<dbReference type="PANTHER" id="PTHR45744:SF2">
    <property type="entry name" value="TYROSINE AMINOTRANSFERASE"/>
    <property type="match status" value="1"/>
</dbReference>
<evidence type="ECO:0000256" key="4">
    <source>
        <dbReference type="ARBA" id="ARBA00022679"/>
    </source>
</evidence>
<dbReference type="GO" id="GO:0006559">
    <property type="term" value="P:L-phenylalanine catabolic process"/>
    <property type="evidence" value="ECO:0007669"/>
    <property type="project" value="TreeGrafter"/>
</dbReference>
<reference evidence="7" key="1">
    <citation type="submission" date="2020-04" db="EMBL/GenBank/DDBJ databases">
        <authorList>
            <person name="Alioto T."/>
            <person name="Alioto T."/>
            <person name="Gomez Garrido J."/>
        </authorList>
    </citation>
    <scope>NUCLEOTIDE SEQUENCE</scope>
    <source>
        <strain evidence="7">A484AB</strain>
    </source>
</reference>
<dbReference type="Gene3D" id="3.90.1150.10">
    <property type="entry name" value="Aspartate Aminotransferase, domain 1"/>
    <property type="match status" value="1"/>
</dbReference>
<dbReference type="InterPro" id="IPR015422">
    <property type="entry name" value="PyrdxlP-dep_Trfase_small"/>
</dbReference>
<gene>
    <name evidence="7" type="ORF">PACLA_8A074523</name>
</gene>
<name>A0A7D9I8H5_PARCT</name>
<comment type="caution">
    <text evidence="7">The sequence shown here is derived from an EMBL/GenBank/DDBJ whole genome shotgun (WGS) entry which is preliminary data.</text>
</comment>
<evidence type="ECO:0000313" key="8">
    <source>
        <dbReference type="Proteomes" id="UP001152795"/>
    </source>
</evidence>
<comment type="similarity">
    <text evidence="2">Belongs to the class-I pyridoxal-phosphate-dependent aminotransferase family.</text>
</comment>
<organism evidence="7 8">
    <name type="scientific">Paramuricea clavata</name>
    <name type="common">Red gorgonian</name>
    <name type="synonym">Violescent sea-whip</name>
    <dbReference type="NCBI Taxonomy" id="317549"/>
    <lineage>
        <taxon>Eukaryota</taxon>
        <taxon>Metazoa</taxon>
        <taxon>Cnidaria</taxon>
        <taxon>Anthozoa</taxon>
        <taxon>Octocorallia</taxon>
        <taxon>Malacalcyonacea</taxon>
        <taxon>Plexauridae</taxon>
        <taxon>Paramuricea</taxon>
    </lineage>
</organism>
<dbReference type="GO" id="GO:0030170">
    <property type="term" value="F:pyridoxal phosphate binding"/>
    <property type="evidence" value="ECO:0007669"/>
    <property type="project" value="InterPro"/>
</dbReference>
<dbReference type="InterPro" id="IPR005958">
    <property type="entry name" value="TyrNic_aminoTrfase"/>
</dbReference>
<evidence type="ECO:0000256" key="2">
    <source>
        <dbReference type="ARBA" id="ARBA00007441"/>
    </source>
</evidence>
<dbReference type="InterPro" id="IPR015421">
    <property type="entry name" value="PyrdxlP-dep_Trfase_major"/>
</dbReference>
<keyword evidence="3 7" id="KW-0032">Aminotransferase</keyword>
<comment type="cofactor">
    <cofactor evidence="1">
        <name>pyridoxal 5'-phosphate</name>
        <dbReference type="ChEBI" id="CHEBI:597326"/>
    </cofactor>
</comment>
<protein>
    <submittedName>
        <fullName evidence="7">Tyrosine aminotransferase</fullName>
    </submittedName>
</protein>
<dbReference type="InterPro" id="IPR004838">
    <property type="entry name" value="NHTrfase_class1_PyrdxlP-BS"/>
</dbReference>
<evidence type="ECO:0000256" key="1">
    <source>
        <dbReference type="ARBA" id="ARBA00001933"/>
    </source>
</evidence>
<accession>A0A7D9I8H5</accession>
<evidence type="ECO:0000256" key="5">
    <source>
        <dbReference type="ARBA" id="ARBA00022898"/>
    </source>
</evidence>
<dbReference type="Gene3D" id="3.40.640.10">
    <property type="entry name" value="Type I PLP-dependent aspartate aminotransferase-like (Major domain)"/>
    <property type="match status" value="1"/>
</dbReference>
<dbReference type="EMBL" id="CACRXK020003529">
    <property type="protein sequence ID" value="CAB3999166.1"/>
    <property type="molecule type" value="Genomic_DNA"/>
</dbReference>
<dbReference type="PANTHER" id="PTHR45744">
    <property type="entry name" value="TYROSINE AMINOTRANSFERASE"/>
    <property type="match status" value="1"/>
</dbReference>
<dbReference type="NCBIfam" id="TIGR01265">
    <property type="entry name" value="tyr_nico_aTase"/>
    <property type="match status" value="1"/>
</dbReference>
<keyword evidence="8" id="KW-1185">Reference proteome</keyword>
<keyword evidence="4" id="KW-0808">Transferase</keyword>
<dbReference type="AlphaFoldDB" id="A0A7D9I8H5"/>
<dbReference type="Pfam" id="PF00155">
    <property type="entry name" value="Aminotran_1_2"/>
    <property type="match status" value="1"/>
</dbReference>
<dbReference type="CDD" id="cd00609">
    <property type="entry name" value="AAT_like"/>
    <property type="match status" value="1"/>
</dbReference>
<dbReference type="GO" id="GO:0006572">
    <property type="term" value="P:L-tyrosine catabolic process"/>
    <property type="evidence" value="ECO:0007669"/>
    <property type="project" value="TreeGrafter"/>
</dbReference>
<dbReference type="PROSITE" id="PS00105">
    <property type="entry name" value="AA_TRANSFER_CLASS_1"/>
    <property type="match status" value="1"/>
</dbReference>
<dbReference type="SUPFAM" id="SSF53383">
    <property type="entry name" value="PLP-dependent transferases"/>
    <property type="match status" value="1"/>
</dbReference>